<protein>
    <submittedName>
        <fullName evidence="1">Sulfur reduction protein DsrS</fullName>
    </submittedName>
</protein>
<reference evidence="1 2" key="1">
    <citation type="submission" date="2019-11" db="EMBL/GenBank/DDBJ databases">
        <title>Whole-genome sequence of the anaerobic purple sulfur bacterium Allochromatium palmeri DSM 15591.</title>
        <authorList>
            <person name="Kyndt J.A."/>
            <person name="Meyer T.E."/>
        </authorList>
    </citation>
    <scope>NUCLEOTIDE SEQUENCE [LARGE SCALE GENOMIC DNA]</scope>
    <source>
        <strain evidence="1 2">DSM 15591</strain>
    </source>
</reference>
<proteinExistence type="predicted"/>
<name>A0A6N8EBZ5_9GAMM</name>
<dbReference type="RefSeq" id="WP_155448696.1">
    <property type="nucleotide sequence ID" value="NZ_WNKT01000004.1"/>
</dbReference>
<dbReference type="EMBL" id="WNKT01000004">
    <property type="protein sequence ID" value="MTW20116.1"/>
    <property type="molecule type" value="Genomic_DNA"/>
</dbReference>
<comment type="caution">
    <text evidence="1">The sequence shown here is derived from an EMBL/GenBank/DDBJ whole genome shotgun (WGS) entry which is preliminary data.</text>
</comment>
<dbReference type="Proteomes" id="UP000434044">
    <property type="component" value="Unassembled WGS sequence"/>
</dbReference>
<sequence length="373" mass="41492">MDLSHEDSLRLHVLLASQPLAIRIDEGRMRVQGLTERGESSVQLNPNTAPERYLRQVRELISGQVLGSPGGYPVYLSRWTRLGQMRDESLAQLLLLGEPEAVVAAVGSPGLTDELAHRAWWAMEEASNARRMLANPRVRDGRMGPVLAEYLLQYLPFETDSEAMMESVRLILQPGLLDAERRADLWRRSARKPAWLVGFLRAGFDDWPEPIPARVVHPESLKSLLGADDPVAHLFARLQTPDGQGYLKTVARILDKPPNQEVLLAVLDCLRATFAPLRPEGDPNLGLDALSRDAEAVLSSNALDPRLLERMRDCSDCRHDLQAMRFLSGVGYALIRPLLSDPTTQGTLMRRKLAPMLDAILNRIDRLMGGSPG</sequence>
<evidence type="ECO:0000313" key="2">
    <source>
        <dbReference type="Proteomes" id="UP000434044"/>
    </source>
</evidence>
<organism evidence="1 2">
    <name type="scientific">Allochromatium palmeri</name>
    <dbReference type="NCBI Taxonomy" id="231048"/>
    <lineage>
        <taxon>Bacteria</taxon>
        <taxon>Pseudomonadati</taxon>
        <taxon>Pseudomonadota</taxon>
        <taxon>Gammaproteobacteria</taxon>
        <taxon>Chromatiales</taxon>
        <taxon>Chromatiaceae</taxon>
        <taxon>Allochromatium</taxon>
    </lineage>
</organism>
<dbReference type="OrthoDB" id="9770072at2"/>
<gene>
    <name evidence="1" type="ORF">GJ668_03285</name>
</gene>
<evidence type="ECO:0000313" key="1">
    <source>
        <dbReference type="EMBL" id="MTW20116.1"/>
    </source>
</evidence>
<dbReference type="AlphaFoldDB" id="A0A6N8EBZ5"/>
<accession>A0A6N8EBZ5</accession>
<keyword evidence="2" id="KW-1185">Reference proteome</keyword>